<organism evidence="2 3">
    <name type="scientific">Metabacillus litoralis</name>
    <dbReference type="NCBI Taxonomy" id="152268"/>
    <lineage>
        <taxon>Bacteria</taxon>
        <taxon>Bacillati</taxon>
        <taxon>Bacillota</taxon>
        <taxon>Bacilli</taxon>
        <taxon>Bacillales</taxon>
        <taxon>Bacillaceae</taxon>
        <taxon>Metabacillus</taxon>
    </lineage>
</organism>
<dbReference type="SUPFAM" id="SSF54909">
    <property type="entry name" value="Dimeric alpha+beta barrel"/>
    <property type="match status" value="1"/>
</dbReference>
<reference evidence="2 3" key="1">
    <citation type="journal article" date="2005" name="Int. J. Syst. Evol. Microbiol.">
        <title>Bacillus litoralis sp. nov., isolated from a tidal flat of the Yellow Sea in Korea.</title>
        <authorList>
            <person name="Yoon J.H."/>
            <person name="Oh T.K."/>
        </authorList>
    </citation>
    <scope>NUCLEOTIDE SEQUENCE [LARGE SCALE GENOMIC DNA]</scope>
    <source>
        <strain evidence="2 3">SW-211</strain>
    </source>
</reference>
<sequence length="169" mass="19611">MNLYITYGTTDYLAKIKKDHPDKNLLHMENADTTVLFHETTEQSIFNEPKKYEVLDSSGELSNGLYAVLNNIPVTEEGKPLFEKRFSERARLIENEPGFSAIRVLRPKNGDTYIILTLWENEQYFKAWQESKAYENAHKKRGTSEGVDKHSIFPRPSYVTTYSLINIEE</sequence>
<evidence type="ECO:0000313" key="2">
    <source>
        <dbReference type="EMBL" id="TXC89696.1"/>
    </source>
</evidence>
<gene>
    <name evidence="2" type="ORF">FS935_15100</name>
</gene>
<keyword evidence="2" id="KW-0503">Monooxygenase</keyword>
<keyword evidence="3" id="KW-1185">Reference proteome</keyword>
<dbReference type="PROSITE" id="PS51725">
    <property type="entry name" value="ABM"/>
    <property type="match status" value="1"/>
</dbReference>
<keyword evidence="2" id="KW-0560">Oxidoreductase</keyword>
<dbReference type="AlphaFoldDB" id="A0A5C6VVY7"/>
<dbReference type="PANTHER" id="PTHR34474">
    <property type="entry name" value="SIGNAL TRANSDUCTION PROTEIN TRAP"/>
    <property type="match status" value="1"/>
</dbReference>
<dbReference type="OrthoDB" id="2352283at2"/>
<comment type="caution">
    <text evidence="2">The sequence shown here is derived from an EMBL/GenBank/DDBJ whole genome shotgun (WGS) entry which is preliminary data.</text>
</comment>
<feature type="domain" description="ABM" evidence="1">
    <location>
        <begin position="66"/>
        <end position="153"/>
    </location>
</feature>
<dbReference type="PANTHER" id="PTHR34474:SF2">
    <property type="entry name" value="SIGNAL TRANSDUCTION PROTEIN TRAP"/>
    <property type="match status" value="1"/>
</dbReference>
<proteinExistence type="predicted"/>
<name>A0A5C6VVY7_9BACI</name>
<dbReference type="InterPro" id="IPR050404">
    <property type="entry name" value="Heme-degrading_MO"/>
</dbReference>
<evidence type="ECO:0000259" key="1">
    <source>
        <dbReference type="PROSITE" id="PS51725"/>
    </source>
</evidence>
<dbReference type="RefSeq" id="WP_146949494.1">
    <property type="nucleotide sequence ID" value="NZ_VOQF01000008.1"/>
</dbReference>
<dbReference type="InterPro" id="IPR011008">
    <property type="entry name" value="Dimeric_a/b-barrel"/>
</dbReference>
<evidence type="ECO:0000313" key="3">
    <source>
        <dbReference type="Proteomes" id="UP000321363"/>
    </source>
</evidence>
<dbReference type="Gene3D" id="3.30.70.100">
    <property type="match status" value="1"/>
</dbReference>
<dbReference type="Proteomes" id="UP000321363">
    <property type="component" value="Unassembled WGS sequence"/>
</dbReference>
<dbReference type="Pfam" id="PF03992">
    <property type="entry name" value="ABM"/>
    <property type="match status" value="1"/>
</dbReference>
<dbReference type="GO" id="GO:0004497">
    <property type="term" value="F:monooxygenase activity"/>
    <property type="evidence" value="ECO:0007669"/>
    <property type="project" value="UniProtKB-KW"/>
</dbReference>
<accession>A0A5C6VVY7</accession>
<protein>
    <submittedName>
        <fullName evidence="2">Antibiotic biosynthesis monooxygenase</fullName>
    </submittedName>
</protein>
<dbReference type="InterPro" id="IPR007138">
    <property type="entry name" value="ABM_dom"/>
</dbReference>
<dbReference type="EMBL" id="VOQF01000008">
    <property type="protein sequence ID" value="TXC89696.1"/>
    <property type="molecule type" value="Genomic_DNA"/>
</dbReference>